<feature type="chain" id="PRO_5003094394" evidence="1">
    <location>
        <begin position="23"/>
        <end position="380"/>
    </location>
</feature>
<gene>
    <name evidence="2" type="ordered locus">Trad_2080</name>
</gene>
<keyword evidence="3" id="KW-1185">Reference proteome</keyword>
<dbReference type="EMBL" id="CP002049">
    <property type="protein sequence ID" value="ADI15194.1"/>
    <property type="molecule type" value="Genomic_DNA"/>
</dbReference>
<dbReference type="AlphaFoldDB" id="D7CRA6"/>
<dbReference type="RefSeq" id="WP_013178558.1">
    <property type="nucleotide sequence ID" value="NC_014221.1"/>
</dbReference>
<dbReference type="STRING" id="649638.Trad_2080"/>
<name>D7CRA6_TRURR</name>
<evidence type="ECO:0000313" key="3">
    <source>
        <dbReference type="Proteomes" id="UP000000379"/>
    </source>
</evidence>
<accession>D7CRA6</accession>
<organism evidence="2 3">
    <name type="scientific">Truepera radiovictrix (strain DSM 17093 / CIP 108686 / LMG 22925 / RQ-24)</name>
    <dbReference type="NCBI Taxonomy" id="649638"/>
    <lineage>
        <taxon>Bacteria</taxon>
        <taxon>Thermotogati</taxon>
        <taxon>Deinococcota</taxon>
        <taxon>Deinococci</taxon>
        <taxon>Trueperales</taxon>
        <taxon>Trueperaceae</taxon>
        <taxon>Truepera</taxon>
    </lineage>
</organism>
<feature type="signal peptide" evidence="1">
    <location>
        <begin position="1"/>
        <end position="22"/>
    </location>
</feature>
<dbReference type="OrthoDB" id="53254at2"/>
<dbReference type="SUPFAM" id="SSF101898">
    <property type="entry name" value="NHL repeat"/>
    <property type="match status" value="1"/>
</dbReference>
<protein>
    <submittedName>
        <fullName evidence="2">Uncharacterized protein</fullName>
    </submittedName>
</protein>
<reference evidence="3" key="1">
    <citation type="submission" date="2010-05" db="EMBL/GenBank/DDBJ databases">
        <title>The complete genome of Truepera radiovictris DSM 17093.</title>
        <authorList>
            <consortium name="US DOE Joint Genome Institute (JGI-PGF)"/>
            <person name="Lucas S."/>
            <person name="Copeland A."/>
            <person name="Lapidus A."/>
            <person name="Glavina del Rio T."/>
            <person name="Dalin E."/>
            <person name="Tice H."/>
            <person name="Bruce D."/>
            <person name="Goodwin L."/>
            <person name="Pitluck S."/>
            <person name="Kyrpides N."/>
            <person name="Mavromatis K."/>
            <person name="Ovchinnikova G."/>
            <person name="Munk A.C."/>
            <person name="Detter J.C."/>
            <person name="Han C."/>
            <person name="Tapia R."/>
            <person name="Land M."/>
            <person name="Hauser L."/>
            <person name="Markowitz V."/>
            <person name="Cheng J.-F."/>
            <person name="Hugenholtz P."/>
            <person name="Woyke T."/>
            <person name="Wu D."/>
            <person name="Tindall B."/>
            <person name="Pomrenke H.G."/>
            <person name="Brambilla E."/>
            <person name="Klenk H.-P."/>
            <person name="Eisen J.A."/>
        </authorList>
    </citation>
    <scope>NUCLEOTIDE SEQUENCE [LARGE SCALE GENOMIC DNA]</scope>
    <source>
        <strain evidence="3">DSM 17093 / CIP 108686 / LMG 22925 / RQ-24</strain>
    </source>
</reference>
<dbReference type="PROSITE" id="PS51257">
    <property type="entry name" value="PROKAR_LIPOPROTEIN"/>
    <property type="match status" value="1"/>
</dbReference>
<evidence type="ECO:0000313" key="2">
    <source>
        <dbReference type="EMBL" id="ADI15194.1"/>
    </source>
</evidence>
<dbReference type="HOGENOM" id="CLU_698173_0_0_0"/>
<reference evidence="2 3" key="2">
    <citation type="journal article" date="2011" name="Stand. Genomic Sci.">
        <title>Complete genome sequence of Truepera radiovictrix type strain (RQ-24).</title>
        <authorList>
            <person name="Ivanova N."/>
            <person name="Rohde C."/>
            <person name="Munk C."/>
            <person name="Nolan M."/>
            <person name="Lucas S."/>
            <person name="Del Rio T.G."/>
            <person name="Tice H."/>
            <person name="Deshpande S."/>
            <person name="Cheng J.F."/>
            <person name="Tapia R."/>
            <person name="Han C."/>
            <person name="Goodwin L."/>
            <person name="Pitluck S."/>
            <person name="Liolios K."/>
            <person name="Mavromatis K."/>
            <person name="Mikhailova N."/>
            <person name="Pati A."/>
            <person name="Chen A."/>
            <person name="Palaniappan K."/>
            <person name="Land M."/>
            <person name="Hauser L."/>
            <person name="Chang Y.J."/>
            <person name="Jeffries C.D."/>
            <person name="Brambilla E."/>
            <person name="Rohde M."/>
            <person name="Goker M."/>
            <person name="Tindall B.J."/>
            <person name="Woyke T."/>
            <person name="Bristow J."/>
            <person name="Eisen J.A."/>
            <person name="Markowitz V."/>
            <person name="Hugenholtz P."/>
            <person name="Kyrpides N.C."/>
            <person name="Klenk H.P."/>
            <person name="Lapidus A."/>
        </authorList>
    </citation>
    <scope>NUCLEOTIDE SEQUENCE [LARGE SCALE GENOMIC DNA]</scope>
    <source>
        <strain evidence="3">DSM 17093 / CIP 108686 / LMG 22925 / RQ-24</strain>
    </source>
</reference>
<dbReference type="KEGG" id="tra:Trad_2080"/>
<sequence>MARIRSATLLIVLLLVTACSNLSETPVTTVDPLFGAKTPGAETVRHLAVSEEGIFIGGLWNGREALVKFSRKGTIPWTKRLPQEAEVKEVTAGPEGSVYVVYVKTYAPFGGPYTQRDIILGRYDRTGALIWERTLAADLGRWVSATAAADKNGTLYVSMPRSRELRSYRPDGSLVWRKLIDEAILDLDVSANGFIHTVSEIEEVSAAIFYRLTRYKPNGIPLWSVPLPYTDDPQRVAVGRENEIYVATNKEEYPHEWYTTLTKYNSRGARVWTRDVQDAIGLRLDGLDADAQGNAFIALTNPDWGADEKPSRFKEFYTYSPSGQRLVYKRFDLGSEAPLVGPAALSPTEVYLATSGVGAEGKDGLLVRLEGLTGRVTWQR</sequence>
<dbReference type="Proteomes" id="UP000000379">
    <property type="component" value="Chromosome"/>
</dbReference>
<evidence type="ECO:0000256" key="1">
    <source>
        <dbReference type="SAM" id="SignalP"/>
    </source>
</evidence>
<keyword evidence="1" id="KW-0732">Signal</keyword>
<dbReference type="eggNOG" id="COG1520">
    <property type="taxonomic scope" value="Bacteria"/>
</dbReference>
<proteinExistence type="predicted"/>